<dbReference type="AlphaFoldDB" id="A0A6A6S5K7"/>
<dbReference type="GO" id="GO:0030435">
    <property type="term" value="P:sporulation resulting in formation of a cellular spore"/>
    <property type="evidence" value="ECO:0007669"/>
    <property type="project" value="UniProtKB-KW"/>
</dbReference>
<evidence type="ECO:0000313" key="7">
    <source>
        <dbReference type="EMBL" id="KAF2642547.1"/>
    </source>
</evidence>
<accession>A0A6A6S5K7</accession>
<keyword evidence="8" id="KW-1185">Reference proteome</keyword>
<dbReference type="InterPro" id="IPR038491">
    <property type="entry name" value="Velvet_dom_sf"/>
</dbReference>
<dbReference type="Pfam" id="PF11754">
    <property type="entry name" value="Velvet"/>
    <property type="match status" value="1"/>
</dbReference>
<dbReference type="PANTHER" id="PTHR33572:SF18">
    <property type="entry name" value="SPORE DEVELOPMENT REGULATOR VOSA"/>
    <property type="match status" value="1"/>
</dbReference>
<dbReference type="PROSITE" id="PS51821">
    <property type="entry name" value="VELVET"/>
    <property type="match status" value="1"/>
</dbReference>
<sequence>SPSLIAGSATSSLHPLKDHKNQKGGYFIFADLSIKRVGLVQLEFCLYQLKPLGMSSCVEFLTRVTCRPFRVVAQKDFAGMAESTFLSRSFQEQGVRMRLRKEAR</sequence>
<feature type="domain" description="Velvet" evidence="6">
    <location>
        <begin position="1"/>
        <end position="100"/>
    </location>
</feature>
<keyword evidence="4" id="KW-0804">Transcription</keyword>
<organism evidence="7 8">
    <name type="scientific">Massarina eburnea CBS 473.64</name>
    <dbReference type="NCBI Taxonomy" id="1395130"/>
    <lineage>
        <taxon>Eukaryota</taxon>
        <taxon>Fungi</taxon>
        <taxon>Dikarya</taxon>
        <taxon>Ascomycota</taxon>
        <taxon>Pezizomycotina</taxon>
        <taxon>Dothideomycetes</taxon>
        <taxon>Pleosporomycetidae</taxon>
        <taxon>Pleosporales</taxon>
        <taxon>Massarineae</taxon>
        <taxon>Massarinaceae</taxon>
        <taxon>Massarina</taxon>
    </lineage>
</organism>
<evidence type="ECO:0000313" key="8">
    <source>
        <dbReference type="Proteomes" id="UP000799753"/>
    </source>
</evidence>
<keyword evidence="2" id="KW-0749">Sporulation</keyword>
<protein>
    <recommendedName>
        <fullName evidence="6">Velvet domain-containing protein</fullName>
    </recommendedName>
</protein>
<feature type="non-terminal residue" evidence="7">
    <location>
        <position position="1"/>
    </location>
</feature>
<dbReference type="InterPro" id="IPR037525">
    <property type="entry name" value="Velvet_dom"/>
</dbReference>
<gene>
    <name evidence="7" type="ORF">P280DRAFT_358785</name>
</gene>
<keyword evidence="5" id="KW-0539">Nucleus</keyword>
<evidence type="ECO:0000256" key="1">
    <source>
        <dbReference type="ARBA" id="ARBA00004123"/>
    </source>
</evidence>
<evidence type="ECO:0000259" key="6">
    <source>
        <dbReference type="PROSITE" id="PS51821"/>
    </source>
</evidence>
<reference evidence="7" key="1">
    <citation type="journal article" date="2020" name="Stud. Mycol.">
        <title>101 Dothideomycetes genomes: a test case for predicting lifestyles and emergence of pathogens.</title>
        <authorList>
            <person name="Haridas S."/>
            <person name="Albert R."/>
            <person name="Binder M."/>
            <person name="Bloem J."/>
            <person name="Labutti K."/>
            <person name="Salamov A."/>
            <person name="Andreopoulos B."/>
            <person name="Baker S."/>
            <person name="Barry K."/>
            <person name="Bills G."/>
            <person name="Bluhm B."/>
            <person name="Cannon C."/>
            <person name="Castanera R."/>
            <person name="Culley D."/>
            <person name="Daum C."/>
            <person name="Ezra D."/>
            <person name="Gonzalez J."/>
            <person name="Henrissat B."/>
            <person name="Kuo A."/>
            <person name="Liang C."/>
            <person name="Lipzen A."/>
            <person name="Lutzoni F."/>
            <person name="Magnuson J."/>
            <person name="Mondo S."/>
            <person name="Nolan M."/>
            <person name="Ohm R."/>
            <person name="Pangilinan J."/>
            <person name="Park H.-J."/>
            <person name="Ramirez L."/>
            <person name="Alfaro M."/>
            <person name="Sun H."/>
            <person name="Tritt A."/>
            <person name="Yoshinaga Y."/>
            <person name="Zwiers L.-H."/>
            <person name="Turgeon B."/>
            <person name="Goodwin S."/>
            <person name="Spatafora J."/>
            <person name="Crous P."/>
            <person name="Grigoriev I."/>
        </authorList>
    </citation>
    <scope>NUCLEOTIDE SEQUENCE</scope>
    <source>
        <strain evidence="7">CBS 473.64</strain>
    </source>
</reference>
<evidence type="ECO:0000256" key="5">
    <source>
        <dbReference type="ARBA" id="ARBA00023242"/>
    </source>
</evidence>
<dbReference type="PANTHER" id="PTHR33572">
    <property type="entry name" value="SPORE DEVELOPMENT REGULATOR VOSA"/>
    <property type="match status" value="1"/>
</dbReference>
<keyword evidence="3" id="KW-0805">Transcription regulation</keyword>
<comment type="subcellular location">
    <subcellularLocation>
        <location evidence="1">Nucleus</location>
    </subcellularLocation>
</comment>
<feature type="non-terminal residue" evidence="7">
    <location>
        <position position="104"/>
    </location>
</feature>
<name>A0A6A6S5K7_9PLEO</name>
<dbReference type="Gene3D" id="2.60.40.3960">
    <property type="entry name" value="Velvet domain"/>
    <property type="match status" value="1"/>
</dbReference>
<evidence type="ECO:0000256" key="2">
    <source>
        <dbReference type="ARBA" id="ARBA00022969"/>
    </source>
</evidence>
<dbReference type="InterPro" id="IPR021740">
    <property type="entry name" value="Velvet"/>
</dbReference>
<dbReference type="EMBL" id="MU006781">
    <property type="protein sequence ID" value="KAF2642547.1"/>
    <property type="molecule type" value="Genomic_DNA"/>
</dbReference>
<dbReference type="Proteomes" id="UP000799753">
    <property type="component" value="Unassembled WGS sequence"/>
</dbReference>
<evidence type="ECO:0000256" key="4">
    <source>
        <dbReference type="ARBA" id="ARBA00023163"/>
    </source>
</evidence>
<dbReference type="GO" id="GO:0005634">
    <property type="term" value="C:nucleus"/>
    <property type="evidence" value="ECO:0007669"/>
    <property type="project" value="UniProtKB-SubCell"/>
</dbReference>
<evidence type="ECO:0000256" key="3">
    <source>
        <dbReference type="ARBA" id="ARBA00023015"/>
    </source>
</evidence>
<proteinExistence type="predicted"/>
<dbReference type="OrthoDB" id="5599552at2759"/>